<protein>
    <recommendedName>
        <fullName evidence="1">diguanylate cyclase</fullName>
        <ecNumber evidence="1">2.7.7.65</ecNumber>
    </recommendedName>
</protein>
<comment type="catalytic activity">
    <reaction evidence="2">
        <text>2 GTP = 3',3'-c-di-GMP + 2 diphosphate</text>
        <dbReference type="Rhea" id="RHEA:24898"/>
        <dbReference type="ChEBI" id="CHEBI:33019"/>
        <dbReference type="ChEBI" id="CHEBI:37565"/>
        <dbReference type="ChEBI" id="CHEBI:58805"/>
        <dbReference type="EC" id="2.7.7.65"/>
    </reaction>
</comment>
<dbReference type="Gene3D" id="3.30.70.270">
    <property type="match status" value="1"/>
</dbReference>
<accession>A0ABQ2QEH4</accession>
<evidence type="ECO:0000313" key="5">
    <source>
        <dbReference type="Proteomes" id="UP000654004"/>
    </source>
</evidence>
<evidence type="ECO:0000256" key="1">
    <source>
        <dbReference type="ARBA" id="ARBA00012528"/>
    </source>
</evidence>
<gene>
    <name evidence="4" type="ORF">GCM10009410_07180</name>
</gene>
<dbReference type="PANTHER" id="PTHR45138:SF9">
    <property type="entry name" value="DIGUANYLATE CYCLASE DGCM-RELATED"/>
    <property type="match status" value="1"/>
</dbReference>
<dbReference type="NCBIfam" id="TIGR00254">
    <property type="entry name" value="GGDEF"/>
    <property type="match status" value="1"/>
</dbReference>
<dbReference type="InterPro" id="IPR029787">
    <property type="entry name" value="Nucleotide_cyclase"/>
</dbReference>
<reference evidence="5" key="1">
    <citation type="journal article" date="2019" name="Int. J. Syst. Evol. Microbiol.">
        <title>The Global Catalogue of Microorganisms (GCM) 10K type strain sequencing project: providing services to taxonomists for standard genome sequencing and annotation.</title>
        <authorList>
            <consortium name="The Broad Institute Genomics Platform"/>
            <consortium name="The Broad Institute Genome Sequencing Center for Infectious Disease"/>
            <person name="Wu L."/>
            <person name="Ma J."/>
        </authorList>
    </citation>
    <scope>NUCLEOTIDE SEQUENCE [LARGE SCALE GENOMIC DNA]</scope>
    <source>
        <strain evidence="5">JCM 32305</strain>
    </source>
</reference>
<dbReference type="PROSITE" id="PS50887">
    <property type="entry name" value="GGDEF"/>
    <property type="match status" value="1"/>
</dbReference>
<dbReference type="CDD" id="cd01949">
    <property type="entry name" value="GGDEF"/>
    <property type="match status" value="1"/>
</dbReference>
<name>A0ABQ2QEH4_9GAMM</name>
<dbReference type="InterPro" id="IPR000160">
    <property type="entry name" value="GGDEF_dom"/>
</dbReference>
<dbReference type="SMART" id="SM00267">
    <property type="entry name" value="GGDEF"/>
    <property type="match status" value="1"/>
</dbReference>
<evidence type="ECO:0000256" key="2">
    <source>
        <dbReference type="ARBA" id="ARBA00034247"/>
    </source>
</evidence>
<evidence type="ECO:0000259" key="3">
    <source>
        <dbReference type="PROSITE" id="PS50887"/>
    </source>
</evidence>
<proteinExistence type="predicted"/>
<sequence>MQICNHSIDKYQSKLVALGQKDELTDIANRRFFMSSIKQLAQKEQSNYFILTLDLDHFKKLNDQYGHAVGDQALINVANTINTIIPNGSLLARLGGEEFAILLYSDTRDHAIAISNNIRVAIAEHSITTSKGEKVNCTTSIGISPLTLDFSASMQLSDKALYQAKEKGRNCVVFLNNIPVQAENNEYKN</sequence>
<dbReference type="Pfam" id="PF00990">
    <property type="entry name" value="GGDEF"/>
    <property type="match status" value="1"/>
</dbReference>
<organism evidence="4 5">
    <name type="scientific">Shewanella ulleungensis</name>
    <dbReference type="NCBI Taxonomy" id="2282699"/>
    <lineage>
        <taxon>Bacteria</taxon>
        <taxon>Pseudomonadati</taxon>
        <taxon>Pseudomonadota</taxon>
        <taxon>Gammaproteobacteria</taxon>
        <taxon>Alteromonadales</taxon>
        <taxon>Shewanellaceae</taxon>
        <taxon>Shewanella</taxon>
    </lineage>
</organism>
<dbReference type="EC" id="2.7.7.65" evidence="1"/>
<dbReference type="SUPFAM" id="SSF55073">
    <property type="entry name" value="Nucleotide cyclase"/>
    <property type="match status" value="1"/>
</dbReference>
<dbReference type="PANTHER" id="PTHR45138">
    <property type="entry name" value="REGULATORY COMPONENTS OF SENSORY TRANSDUCTION SYSTEM"/>
    <property type="match status" value="1"/>
</dbReference>
<feature type="domain" description="GGDEF" evidence="3">
    <location>
        <begin position="46"/>
        <end position="177"/>
    </location>
</feature>
<keyword evidence="5" id="KW-1185">Reference proteome</keyword>
<dbReference type="InterPro" id="IPR050469">
    <property type="entry name" value="Diguanylate_Cyclase"/>
</dbReference>
<dbReference type="InterPro" id="IPR043128">
    <property type="entry name" value="Rev_trsase/Diguanyl_cyclase"/>
</dbReference>
<evidence type="ECO:0000313" key="4">
    <source>
        <dbReference type="EMBL" id="GGP77204.1"/>
    </source>
</evidence>
<comment type="caution">
    <text evidence="4">The sequence shown here is derived from an EMBL/GenBank/DDBJ whole genome shotgun (WGS) entry which is preliminary data.</text>
</comment>
<dbReference type="EMBL" id="BMQW01000001">
    <property type="protein sequence ID" value="GGP77204.1"/>
    <property type="molecule type" value="Genomic_DNA"/>
</dbReference>
<dbReference type="Proteomes" id="UP000654004">
    <property type="component" value="Unassembled WGS sequence"/>
</dbReference>